<gene>
    <name evidence="2" type="ORF">TVY486_0701070</name>
</gene>
<dbReference type="VEuPathDB" id="TriTrypDB:TvY486_0701070"/>
<name>G0TXS2_TRYVY</name>
<proteinExistence type="predicted"/>
<keyword evidence="1" id="KW-0472">Membrane</keyword>
<organism evidence="2">
    <name type="scientific">Trypanosoma vivax (strain Y486)</name>
    <dbReference type="NCBI Taxonomy" id="1055687"/>
    <lineage>
        <taxon>Eukaryota</taxon>
        <taxon>Discoba</taxon>
        <taxon>Euglenozoa</taxon>
        <taxon>Kinetoplastea</taxon>
        <taxon>Metakinetoplastina</taxon>
        <taxon>Trypanosomatida</taxon>
        <taxon>Trypanosomatidae</taxon>
        <taxon>Trypanosoma</taxon>
        <taxon>Duttonella</taxon>
    </lineage>
</organism>
<reference evidence="2" key="1">
    <citation type="journal article" date="2012" name="Proc. Natl. Acad. Sci. U.S.A.">
        <title>Antigenic diversity is generated by distinct evolutionary mechanisms in African trypanosome species.</title>
        <authorList>
            <person name="Jackson A.P."/>
            <person name="Berry A."/>
            <person name="Aslett M."/>
            <person name="Allison H.C."/>
            <person name="Burton P."/>
            <person name="Vavrova-Anderson J."/>
            <person name="Brown R."/>
            <person name="Browne H."/>
            <person name="Corton N."/>
            <person name="Hauser H."/>
            <person name="Gamble J."/>
            <person name="Gilderthorp R."/>
            <person name="Marcello L."/>
            <person name="McQuillan J."/>
            <person name="Otto T.D."/>
            <person name="Quail M.A."/>
            <person name="Sanders M.J."/>
            <person name="van Tonder A."/>
            <person name="Ginger M.L."/>
            <person name="Field M.C."/>
            <person name="Barry J.D."/>
            <person name="Hertz-Fowler C."/>
            <person name="Berriman M."/>
        </authorList>
    </citation>
    <scope>NUCLEOTIDE SEQUENCE</scope>
    <source>
        <strain evidence="2">Y486</strain>
    </source>
</reference>
<feature type="transmembrane region" description="Helical" evidence="1">
    <location>
        <begin position="95"/>
        <end position="112"/>
    </location>
</feature>
<dbReference type="AlphaFoldDB" id="G0TXS2"/>
<dbReference type="EMBL" id="HE573023">
    <property type="protein sequence ID" value="CCC48764.1"/>
    <property type="molecule type" value="Genomic_DNA"/>
</dbReference>
<evidence type="ECO:0000256" key="1">
    <source>
        <dbReference type="SAM" id="Phobius"/>
    </source>
</evidence>
<protein>
    <submittedName>
        <fullName evidence="2">Uncharacterized protein</fullName>
    </submittedName>
</protein>
<accession>G0TXS2</accession>
<evidence type="ECO:0000313" key="2">
    <source>
        <dbReference type="EMBL" id="CCC48764.1"/>
    </source>
</evidence>
<keyword evidence="1" id="KW-1133">Transmembrane helix</keyword>
<feature type="transmembrane region" description="Helical" evidence="1">
    <location>
        <begin position="70"/>
        <end position="89"/>
    </location>
</feature>
<sequence>MRVCVCVCVCHQLKYKIVEFFNVLFFINNIFAPCRIPVPITTVQIGVGRVPADKVEYDGGRSRLTRLARVHNQTIFLVITSIVIFSGPISLSLSHSHFFVFVYSLCACAFGLRCSSLALRHVIFACYQILRSHQERYVIYSQLLLFLSVV</sequence>
<keyword evidence="1" id="KW-0812">Transmembrane</keyword>